<keyword evidence="4" id="KW-1185">Reference proteome</keyword>
<dbReference type="Gene3D" id="1.25.10.10">
    <property type="entry name" value="Leucine-rich Repeat Variant"/>
    <property type="match status" value="1"/>
</dbReference>
<evidence type="ECO:0000313" key="4">
    <source>
        <dbReference type="Proteomes" id="UP000235145"/>
    </source>
</evidence>
<protein>
    <submittedName>
        <fullName evidence="3">Uncharacterized protein</fullName>
    </submittedName>
</protein>
<dbReference type="SUPFAM" id="SSF51735">
    <property type="entry name" value="NAD(P)-binding Rossmann-fold domains"/>
    <property type="match status" value="1"/>
</dbReference>
<dbReference type="Proteomes" id="UP000235145">
    <property type="component" value="Unassembled WGS sequence"/>
</dbReference>
<accession>A0A9R1X483</accession>
<dbReference type="PANTHER" id="PTHR43899">
    <property type="entry name" value="RH59310P"/>
    <property type="match status" value="1"/>
</dbReference>
<evidence type="ECO:0000313" key="3">
    <source>
        <dbReference type="EMBL" id="KAJ0200125.1"/>
    </source>
</evidence>
<reference evidence="3 4" key="1">
    <citation type="journal article" date="2017" name="Nat. Commun.">
        <title>Genome assembly with in vitro proximity ligation data and whole-genome triplication in lettuce.</title>
        <authorList>
            <person name="Reyes-Chin-Wo S."/>
            <person name="Wang Z."/>
            <person name="Yang X."/>
            <person name="Kozik A."/>
            <person name="Arikit S."/>
            <person name="Song C."/>
            <person name="Xia L."/>
            <person name="Froenicke L."/>
            <person name="Lavelle D.O."/>
            <person name="Truco M.J."/>
            <person name="Xia R."/>
            <person name="Zhu S."/>
            <person name="Xu C."/>
            <person name="Xu H."/>
            <person name="Xu X."/>
            <person name="Cox K."/>
            <person name="Korf I."/>
            <person name="Meyers B.C."/>
            <person name="Michelmore R.W."/>
        </authorList>
    </citation>
    <scope>NUCLEOTIDE SEQUENCE [LARGE SCALE GENOMIC DNA]</scope>
    <source>
        <strain evidence="4">cv. Salinas</strain>
        <tissue evidence="3">Seedlings</tissue>
    </source>
</reference>
<dbReference type="EMBL" id="NBSK02000006">
    <property type="protein sequence ID" value="KAJ0200125.1"/>
    <property type="molecule type" value="Genomic_DNA"/>
</dbReference>
<dbReference type="SUPFAM" id="SSF48371">
    <property type="entry name" value="ARM repeat"/>
    <property type="match status" value="1"/>
</dbReference>
<evidence type="ECO:0000256" key="2">
    <source>
        <dbReference type="ARBA" id="ARBA00023002"/>
    </source>
</evidence>
<dbReference type="GO" id="GO:0045703">
    <property type="term" value="F:ketoreductase activity"/>
    <property type="evidence" value="ECO:0000318"/>
    <property type="project" value="GO_Central"/>
</dbReference>
<dbReference type="InterPro" id="IPR011989">
    <property type="entry name" value="ARM-like"/>
</dbReference>
<comment type="similarity">
    <text evidence="1">Belongs to the short-chain dehydrogenases/reductases (SDR) family.</text>
</comment>
<dbReference type="InterPro" id="IPR002347">
    <property type="entry name" value="SDR_fam"/>
</dbReference>
<dbReference type="AlphaFoldDB" id="A0A9R1X483"/>
<organism evidence="3 4">
    <name type="scientific">Lactuca sativa</name>
    <name type="common">Garden lettuce</name>
    <dbReference type="NCBI Taxonomy" id="4236"/>
    <lineage>
        <taxon>Eukaryota</taxon>
        <taxon>Viridiplantae</taxon>
        <taxon>Streptophyta</taxon>
        <taxon>Embryophyta</taxon>
        <taxon>Tracheophyta</taxon>
        <taxon>Spermatophyta</taxon>
        <taxon>Magnoliopsida</taxon>
        <taxon>eudicotyledons</taxon>
        <taxon>Gunneridae</taxon>
        <taxon>Pentapetalae</taxon>
        <taxon>asterids</taxon>
        <taxon>campanulids</taxon>
        <taxon>Asterales</taxon>
        <taxon>Asteraceae</taxon>
        <taxon>Cichorioideae</taxon>
        <taxon>Cichorieae</taxon>
        <taxon>Lactucinae</taxon>
        <taxon>Lactuca</taxon>
    </lineage>
</organism>
<dbReference type="Pfam" id="PF00106">
    <property type="entry name" value="adh_short"/>
    <property type="match status" value="1"/>
</dbReference>
<name>A0A9R1X483_LACSA</name>
<dbReference type="GO" id="GO:0005783">
    <property type="term" value="C:endoplasmic reticulum"/>
    <property type="evidence" value="ECO:0000318"/>
    <property type="project" value="GO_Central"/>
</dbReference>
<evidence type="ECO:0000256" key="1">
    <source>
        <dbReference type="ARBA" id="ARBA00006484"/>
    </source>
</evidence>
<dbReference type="Gene3D" id="3.40.50.720">
    <property type="entry name" value="NAD(P)-binding Rossmann-like Domain"/>
    <property type="match status" value="1"/>
</dbReference>
<sequence length="405" mass="45418">MTFVYDIGLHCVITIIRYTSMYRVACAWIVGKASQNNPVVQKQVLELGALPKLMTMVKSSVLEEEAIKALYVVSTIIRNNLNGLKLFYFEGGDLMLKGILSNATADVRLRRRSVSLVADMAEYQLEYTSKWDVPFFCNCALVRLLIDLTASGSFSLLKSSLQILNWVFINFLRPAKNLKKDGSWALVTGPTDGIGKAFAFQLASKGLNLVLVGRNLAKLNDVSDSIRTKFKQTQIKVVVVDFSCDLDHGIGRIKETVAGIDVRVLINNVGVCYPYARFFHEVDDKLMFNFIKVNVEGTTKVTNVVLTGMIKRKKGAIESTITVKLLVFRFVTGCEHLFLPFLPFTCRQHVAAEGATLVKQAEDAASNKKAEKRLQDPATWPIMIFRTSRQGLDEFKLAMFYLIWT</sequence>
<dbReference type="PANTHER" id="PTHR43899:SF13">
    <property type="entry name" value="RH59310P"/>
    <property type="match status" value="1"/>
</dbReference>
<dbReference type="InterPro" id="IPR036291">
    <property type="entry name" value="NAD(P)-bd_dom_sf"/>
</dbReference>
<keyword evidence="2" id="KW-0560">Oxidoreductase</keyword>
<dbReference type="InterPro" id="IPR016024">
    <property type="entry name" value="ARM-type_fold"/>
</dbReference>
<gene>
    <name evidence="3" type="ORF">LSAT_V11C600303420</name>
</gene>
<comment type="caution">
    <text evidence="3">The sequence shown here is derived from an EMBL/GenBank/DDBJ whole genome shotgun (WGS) entry which is preliminary data.</text>
</comment>
<proteinExistence type="inferred from homology"/>
<dbReference type="InterPro" id="IPR051019">
    <property type="entry name" value="VLCFA-Steroid_DH"/>
</dbReference>